<evidence type="ECO:0008006" key="3">
    <source>
        <dbReference type="Google" id="ProtNLM"/>
    </source>
</evidence>
<dbReference type="AlphaFoldDB" id="A0A239GIP3"/>
<sequence length="74" mass="8442">MGAKAINVSEVTQIASVLGVSVEKLLNVKEEESIMHKFSFMGRVENEKTKEKIELLKTIIDEIIMLEEYVDEEN</sequence>
<evidence type="ECO:0000313" key="2">
    <source>
        <dbReference type="Proteomes" id="UP000198304"/>
    </source>
</evidence>
<name>A0A239GIP3_9FIRM</name>
<accession>A0A239GIP3</accession>
<dbReference type="EMBL" id="FZOJ01000017">
    <property type="protein sequence ID" value="SNS68662.1"/>
    <property type="molecule type" value="Genomic_DNA"/>
</dbReference>
<keyword evidence="2" id="KW-1185">Reference proteome</keyword>
<protein>
    <recommendedName>
        <fullName evidence="3">HTH cro/C1-type domain-containing protein</fullName>
    </recommendedName>
</protein>
<organism evidence="1 2">
    <name type="scientific">Anaerovirgula multivorans</name>
    <dbReference type="NCBI Taxonomy" id="312168"/>
    <lineage>
        <taxon>Bacteria</taxon>
        <taxon>Bacillati</taxon>
        <taxon>Bacillota</taxon>
        <taxon>Clostridia</taxon>
        <taxon>Peptostreptococcales</taxon>
        <taxon>Natronincolaceae</taxon>
        <taxon>Anaerovirgula</taxon>
    </lineage>
</organism>
<reference evidence="1 2" key="1">
    <citation type="submission" date="2017-06" db="EMBL/GenBank/DDBJ databases">
        <authorList>
            <person name="Kim H.J."/>
            <person name="Triplett B.A."/>
        </authorList>
    </citation>
    <scope>NUCLEOTIDE SEQUENCE [LARGE SCALE GENOMIC DNA]</scope>
    <source>
        <strain evidence="1 2">SCA</strain>
    </source>
</reference>
<gene>
    <name evidence="1" type="ORF">SAMN05446037_101718</name>
</gene>
<evidence type="ECO:0000313" key="1">
    <source>
        <dbReference type="EMBL" id="SNS68662.1"/>
    </source>
</evidence>
<proteinExistence type="predicted"/>
<dbReference type="Proteomes" id="UP000198304">
    <property type="component" value="Unassembled WGS sequence"/>
</dbReference>